<dbReference type="Proteomes" id="UP000004478">
    <property type="component" value="Unassembled WGS sequence"/>
</dbReference>
<dbReference type="AlphaFoldDB" id="K1LTQ8"/>
<comment type="caution">
    <text evidence="1">The sequence shown here is derived from an EMBL/GenBank/DDBJ whole genome shotgun (WGS) entry which is preliminary data.</text>
</comment>
<gene>
    <name evidence="1" type="ORF">B879_03851</name>
</gene>
<reference evidence="1 2" key="1">
    <citation type="journal article" date="2012" name="J. Bacteriol.">
        <title>Draft Genome Sequence of Cecembia lonarensis Strain LW9T, Isolated from Lonar Lake, a Haloalkaline Lake in India.</title>
        <authorList>
            <person name="Shivaji S."/>
            <person name="Ara S."/>
            <person name="Singh A."/>
            <person name="Pinnaka A.K."/>
        </authorList>
    </citation>
    <scope>NUCLEOTIDE SEQUENCE [LARGE SCALE GENOMIC DNA]</scope>
    <source>
        <strain evidence="1 2">LW9</strain>
    </source>
</reference>
<evidence type="ECO:0000313" key="1">
    <source>
        <dbReference type="EMBL" id="EKB47539.1"/>
    </source>
</evidence>
<accession>K1LTQ8</accession>
<proteinExistence type="predicted"/>
<organism evidence="1 2">
    <name type="scientific">Cecembia lonarensis (strain CCUG 58316 / KCTC 22772 / LW9)</name>
    <dbReference type="NCBI Taxonomy" id="1225176"/>
    <lineage>
        <taxon>Bacteria</taxon>
        <taxon>Pseudomonadati</taxon>
        <taxon>Bacteroidota</taxon>
        <taxon>Cytophagia</taxon>
        <taxon>Cytophagales</taxon>
        <taxon>Cyclobacteriaceae</taxon>
        <taxon>Cecembia</taxon>
    </lineage>
</organism>
<sequence>MKPVDRYDNFTMTSLQAKGISKYYLELENEADR</sequence>
<dbReference type="EMBL" id="AMGM01000116">
    <property type="protein sequence ID" value="EKB47539.1"/>
    <property type="molecule type" value="Genomic_DNA"/>
</dbReference>
<name>K1LTQ8_CECL9</name>
<keyword evidence="2" id="KW-1185">Reference proteome</keyword>
<protein>
    <submittedName>
        <fullName evidence="1">Uncharacterized protein</fullName>
    </submittedName>
</protein>
<evidence type="ECO:0000313" key="2">
    <source>
        <dbReference type="Proteomes" id="UP000004478"/>
    </source>
</evidence>